<dbReference type="InterPro" id="IPR025486">
    <property type="entry name" value="DUF4378"/>
</dbReference>
<evidence type="ECO:0000259" key="2">
    <source>
        <dbReference type="Pfam" id="PF14309"/>
    </source>
</evidence>
<name>D8S8Q5_SELML</name>
<keyword evidence="5" id="KW-1185">Reference proteome</keyword>
<dbReference type="Gramene" id="EFJ19205">
    <property type="protein sequence ID" value="EFJ19205"/>
    <property type="gene ID" value="SELMODRAFT_419371"/>
</dbReference>
<proteinExistence type="predicted"/>
<feature type="region of interest" description="Disordered" evidence="1">
    <location>
        <begin position="312"/>
        <end position="331"/>
    </location>
</feature>
<dbReference type="Proteomes" id="UP000001514">
    <property type="component" value="Unassembled WGS sequence"/>
</dbReference>
<organism evidence="5">
    <name type="scientific">Selaginella moellendorffii</name>
    <name type="common">Spikemoss</name>
    <dbReference type="NCBI Taxonomy" id="88036"/>
    <lineage>
        <taxon>Eukaryota</taxon>
        <taxon>Viridiplantae</taxon>
        <taxon>Streptophyta</taxon>
        <taxon>Embryophyta</taxon>
        <taxon>Tracheophyta</taxon>
        <taxon>Lycopodiopsida</taxon>
        <taxon>Selaginellales</taxon>
        <taxon>Selaginellaceae</taxon>
        <taxon>Selaginella</taxon>
    </lineage>
</organism>
<evidence type="ECO:0008006" key="6">
    <source>
        <dbReference type="Google" id="ProtNLM"/>
    </source>
</evidence>
<dbReference type="PANTHER" id="PTHR46836">
    <property type="entry name" value="AFADIN"/>
    <property type="match status" value="1"/>
</dbReference>
<dbReference type="InterPro" id="IPR032795">
    <property type="entry name" value="DUF3741-assoc"/>
</dbReference>
<dbReference type="FunCoup" id="D8S8Q5">
    <property type="interactions" value="371"/>
</dbReference>
<sequence>MDLEVDYRLVQGMNTPIFGIFSSGSTNRSCRRNREGVEAPRNSLDCPVPSSRWIPFGFEIPAAKHSVLSTCAKAKPPGVVARLMGLETMPGEDDRSCLAQTLETQSQEAGQFSRATKSVLGETFREGTTPNYSPRVTHRSRQLLEAMRSLEPSKDSFLQFESPVEPVNEEPLKTPTLLHLLLNGHEGQRAETRKKVSIDNGSTRIVVLKPGPAKGRQETGSCSPPVHASTRETRQFHEKVMINKPHSPDFRETTSNKVFETQPRFHREEFEPDSPAREKQQSAREFVIHRLRDGSKDAKEIAQEITRKARESAFRDVSSHLPSPERTPLDIQDASTPTLRRYISCYQSLESANLTTSSPAYQTTPIKLSRKQALVDEDRPGDTLEQRTFSEDYDTRLAPQVEIVEATGNASETLDKSSIYFGTSQKTLGRNSSIFKSTESGNLVYVSKVLLASKNLPLYECDSRRPVAISQAFQTLEADYQGNPDSLSHRRFLFDVVNEILARKSCKPSSRGLLRDVWSEICHNTGLQQQSVEGLHQGDVSKEANWAGTEEELQRIAVQIAKEIFSFLLDEAARELLKSGTCDKCPLVFPETEE</sequence>
<protein>
    <recommendedName>
        <fullName evidence="6">DUF4378 domain-containing protein</fullName>
    </recommendedName>
</protein>
<dbReference type="HOGENOM" id="CLU_459607_0_0_1"/>
<reference evidence="4 5" key="1">
    <citation type="journal article" date="2011" name="Science">
        <title>The Selaginella genome identifies genetic changes associated with the evolution of vascular plants.</title>
        <authorList>
            <person name="Banks J.A."/>
            <person name="Nishiyama T."/>
            <person name="Hasebe M."/>
            <person name="Bowman J.L."/>
            <person name="Gribskov M."/>
            <person name="dePamphilis C."/>
            <person name="Albert V.A."/>
            <person name="Aono N."/>
            <person name="Aoyama T."/>
            <person name="Ambrose B.A."/>
            <person name="Ashton N.W."/>
            <person name="Axtell M.J."/>
            <person name="Barker E."/>
            <person name="Barker M.S."/>
            <person name="Bennetzen J.L."/>
            <person name="Bonawitz N.D."/>
            <person name="Chapple C."/>
            <person name="Cheng C."/>
            <person name="Correa L.G."/>
            <person name="Dacre M."/>
            <person name="DeBarry J."/>
            <person name="Dreyer I."/>
            <person name="Elias M."/>
            <person name="Engstrom E.M."/>
            <person name="Estelle M."/>
            <person name="Feng L."/>
            <person name="Finet C."/>
            <person name="Floyd S.K."/>
            <person name="Frommer W.B."/>
            <person name="Fujita T."/>
            <person name="Gramzow L."/>
            <person name="Gutensohn M."/>
            <person name="Harholt J."/>
            <person name="Hattori M."/>
            <person name="Heyl A."/>
            <person name="Hirai T."/>
            <person name="Hiwatashi Y."/>
            <person name="Ishikawa M."/>
            <person name="Iwata M."/>
            <person name="Karol K.G."/>
            <person name="Koehler B."/>
            <person name="Kolukisaoglu U."/>
            <person name="Kubo M."/>
            <person name="Kurata T."/>
            <person name="Lalonde S."/>
            <person name="Li K."/>
            <person name="Li Y."/>
            <person name="Litt A."/>
            <person name="Lyons E."/>
            <person name="Manning G."/>
            <person name="Maruyama T."/>
            <person name="Michael T.P."/>
            <person name="Mikami K."/>
            <person name="Miyazaki S."/>
            <person name="Morinaga S."/>
            <person name="Murata T."/>
            <person name="Mueller-Roeber B."/>
            <person name="Nelson D.R."/>
            <person name="Obara M."/>
            <person name="Oguri Y."/>
            <person name="Olmstead R.G."/>
            <person name="Onodera N."/>
            <person name="Petersen B.L."/>
            <person name="Pils B."/>
            <person name="Prigge M."/>
            <person name="Rensing S.A."/>
            <person name="Riano-Pachon D.M."/>
            <person name="Roberts A.W."/>
            <person name="Sato Y."/>
            <person name="Scheller H.V."/>
            <person name="Schulz B."/>
            <person name="Schulz C."/>
            <person name="Shakirov E.V."/>
            <person name="Shibagaki N."/>
            <person name="Shinohara N."/>
            <person name="Shippen D.E."/>
            <person name="Soerensen I."/>
            <person name="Sotooka R."/>
            <person name="Sugimoto N."/>
            <person name="Sugita M."/>
            <person name="Sumikawa N."/>
            <person name="Tanurdzic M."/>
            <person name="Theissen G."/>
            <person name="Ulvskov P."/>
            <person name="Wakazuki S."/>
            <person name="Weng J.K."/>
            <person name="Willats W.W."/>
            <person name="Wipf D."/>
            <person name="Wolf P.G."/>
            <person name="Yang L."/>
            <person name="Zimmer A.D."/>
            <person name="Zhu Q."/>
            <person name="Mitros T."/>
            <person name="Hellsten U."/>
            <person name="Loque D."/>
            <person name="Otillar R."/>
            <person name="Salamov A."/>
            <person name="Schmutz J."/>
            <person name="Shapiro H."/>
            <person name="Lindquist E."/>
            <person name="Lucas S."/>
            <person name="Rokhsar D."/>
            <person name="Grigoriev I.V."/>
        </authorList>
    </citation>
    <scope>NUCLEOTIDE SEQUENCE [LARGE SCALE GENOMIC DNA]</scope>
</reference>
<accession>D8S8Q5</accession>
<gene>
    <name evidence="4" type="ORF">SELMODRAFT_419371</name>
</gene>
<dbReference type="EMBL" id="GL377607">
    <property type="protein sequence ID" value="EFJ19205.1"/>
    <property type="molecule type" value="Genomic_DNA"/>
</dbReference>
<dbReference type="PANTHER" id="PTHR46836:SF8">
    <property type="entry name" value="AFADIN"/>
    <property type="match status" value="1"/>
</dbReference>
<evidence type="ECO:0000313" key="4">
    <source>
        <dbReference type="EMBL" id="EFJ19205.1"/>
    </source>
</evidence>
<dbReference type="InParanoid" id="D8S8Q5"/>
<evidence type="ECO:0000259" key="3">
    <source>
        <dbReference type="Pfam" id="PF14383"/>
    </source>
</evidence>
<dbReference type="KEGG" id="smo:SELMODRAFT_419371"/>
<feature type="domain" description="DUF4378" evidence="2">
    <location>
        <begin position="443"/>
        <end position="571"/>
    </location>
</feature>
<dbReference type="AlphaFoldDB" id="D8S8Q5"/>
<evidence type="ECO:0000256" key="1">
    <source>
        <dbReference type="SAM" id="MobiDB-lite"/>
    </source>
</evidence>
<dbReference type="Pfam" id="PF14309">
    <property type="entry name" value="DUF4378"/>
    <property type="match status" value="1"/>
</dbReference>
<dbReference type="Pfam" id="PF14383">
    <property type="entry name" value="VARLMGL"/>
    <property type="match status" value="1"/>
</dbReference>
<evidence type="ECO:0000313" key="5">
    <source>
        <dbReference type="Proteomes" id="UP000001514"/>
    </source>
</evidence>
<feature type="domain" description="DUF3741" evidence="3">
    <location>
        <begin position="73"/>
        <end position="90"/>
    </location>
</feature>